<dbReference type="SUPFAM" id="SSF55729">
    <property type="entry name" value="Acyl-CoA N-acyltransferases (Nat)"/>
    <property type="match status" value="1"/>
</dbReference>
<dbReference type="CDD" id="cd04301">
    <property type="entry name" value="NAT_SF"/>
    <property type="match status" value="1"/>
</dbReference>
<dbReference type="PROSITE" id="PS51186">
    <property type="entry name" value="GNAT"/>
    <property type="match status" value="1"/>
</dbReference>
<keyword evidence="5" id="KW-1185">Reference proteome</keyword>
<sequence length="162" mass="17478">MTFLGSLFGSRPAPHVRIATAADAEDLAATHAAAFRRGWGADEFERLLGDRTAEAHVVCREPNGPVVGFVLSHVVPPDSEILSIAVLPEARGRGHGRTLLAHHLGRLAARGVRASHLEVEATNSAALRLYRRLGYTETGRRKGYYATASGTPADAVRMRLDF</sequence>
<dbReference type="RefSeq" id="WP_132030759.1">
    <property type="nucleotide sequence ID" value="NZ_SMAI01000003.1"/>
</dbReference>
<proteinExistence type="predicted"/>
<protein>
    <submittedName>
        <fullName evidence="4">Ribosomal-protein-alanine N-acetyltransferase</fullName>
    </submittedName>
</protein>
<keyword evidence="1 4" id="KW-0808">Transferase</keyword>
<dbReference type="OrthoDB" id="9804026at2"/>
<evidence type="ECO:0000313" key="4">
    <source>
        <dbReference type="EMBL" id="TCT06254.1"/>
    </source>
</evidence>
<evidence type="ECO:0000259" key="3">
    <source>
        <dbReference type="PROSITE" id="PS51186"/>
    </source>
</evidence>
<gene>
    <name evidence="4" type="ORF">EDC64_103358</name>
</gene>
<organism evidence="4 5">
    <name type="scientific">Aquabacter spiritensis</name>
    <dbReference type="NCBI Taxonomy" id="933073"/>
    <lineage>
        <taxon>Bacteria</taxon>
        <taxon>Pseudomonadati</taxon>
        <taxon>Pseudomonadota</taxon>
        <taxon>Alphaproteobacteria</taxon>
        <taxon>Hyphomicrobiales</taxon>
        <taxon>Xanthobacteraceae</taxon>
        <taxon>Aquabacter</taxon>
    </lineage>
</organism>
<dbReference type="InterPro" id="IPR000182">
    <property type="entry name" value="GNAT_dom"/>
</dbReference>
<name>A0A4R3LZQ8_9HYPH</name>
<dbReference type="InterPro" id="IPR016181">
    <property type="entry name" value="Acyl_CoA_acyltransferase"/>
</dbReference>
<dbReference type="Pfam" id="PF00583">
    <property type="entry name" value="Acetyltransf_1"/>
    <property type="match status" value="1"/>
</dbReference>
<dbReference type="Gene3D" id="3.40.630.30">
    <property type="match status" value="1"/>
</dbReference>
<evidence type="ECO:0000313" key="5">
    <source>
        <dbReference type="Proteomes" id="UP000294664"/>
    </source>
</evidence>
<dbReference type="PANTHER" id="PTHR43877">
    <property type="entry name" value="AMINOALKYLPHOSPHONATE N-ACETYLTRANSFERASE-RELATED-RELATED"/>
    <property type="match status" value="1"/>
</dbReference>
<comment type="caution">
    <text evidence="4">The sequence shown here is derived from an EMBL/GenBank/DDBJ whole genome shotgun (WGS) entry which is preliminary data.</text>
</comment>
<dbReference type="AlphaFoldDB" id="A0A4R3LZQ8"/>
<feature type="domain" description="N-acetyltransferase" evidence="3">
    <location>
        <begin position="14"/>
        <end position="162"/>
    </location>
</feature>
<accession>A0A4R3LZQ8</accession>
<dbReference type="GO" id="GO:0016747">
    <property type="term" value="F:acyltransferase activity, transferring groups other than amino-acyl groups"/>
    <property type="evidence" value="ECO:0007669"/>
    <property type="project" value="InterPro"/>
</dbReference>
<dbReference type="EMBL" id="SMAI01000003">
    <property type="protein sequence ID" value="TCT06254.1"/>
    <property type="molecule type" value="Genomic_DNA"/>
</dbReference>
<keyword evidence="2" id="KW-0012">Acyltransferase</keyword>
<evidence type="ECO:0000256" key="1">
    <source>
        <dbReference type="ARBA" id="ARBA00022679"/>
    </source>
</evidence>
<reference evidence="4 5" key="1">
    <citation type="submission" date="2019-03" db="EMBL/GenBank/DDBJ databases">
        <title>Genomic Encyclopedia of Type Strains, Phase IV (KMG-IV): sequencing the most valuable type-strain genomes for metagenomic binning, comparative biology and taxonomic classification.</title>
        <authorList>
            <person name="Goeker M."/>
        </authorList>
    </citation>
    <scope>NUCLEOTIDE SEQUENCE [LARGE SCALE GENOMIC DNA]</scope>
    <source>
        <strain evidence="4 5">DSM 9035</strain>
    </source>
</reference>
<evidence type="ECO:0000256" key="2">
    <source>
        <dbReference type="ARBA" id="ARBA00023315"/>
    </source>
</evidence>
<dbReference type="Proteomes" id="UP000294664">
    <property type="component" value="Unassembled WGS sequence"/>
</dbReference>
<dbReference type="InterPro" id="IPR050832">
    <property type="entry name" value="Bact_Acetyltransf"/>
</dbReference>